<feature type="transmembrane region" description="Helical" evidence="6">
    <location>
        <begin position="356"/>
        <end position="378"/>
    </location>
</feature>
<gene>
    <name evidence="7" type="ORF">BESB_025180</name>
</gene>
<name>A0A2A9M833_BESBE</name>
<evidence type="ECO:0000256" key="1">
    <source>
        <dbReference type="ARBA" id="ARBA00004141"/>
    </source>
</evidence>
<feature type="transmembrane region" description="Helical" evidence="6">
    <location>
        <begin position="31"/>
        <end position="56"/>
    </location>
</feature>
<comment type="subcellular location">
    <subcellularLocation>
        <location evidence="1">Membrane</location>
        <topology evidence="1">Multi-pass membrane protein</topology>
    </subcellularLocation>
</comment>
<evidence type="ECO:0000256" key="5">
    <source>
        <dbReference type="SAM" id="MobiDB-lite"/>
    </source>
</evidence>
<keyword evidence="8" id="KW-1185">Reference proteome</keyword>
<evidence type="ECO:0000256" key="2">
    <source>
        <dbReference type="ARBA" id="ARBA00022692"/>
    </source>
</evidence>
<accession>A0A2A9M833</accession>
<keyword evidence="3 6" id="KW-1133">Transmembrane helix</keyword>
<comment type="caution">
    <text evidence="7">The sequence shown here is derived from an EMBL/GenBank/DDBJ whole genome shotgun (WGS) entry which is preliminary data.</text>
</comment>
<organism evidence="7 8">
    <name type="scientific">Besnoitia besnoiti</name>
    <name type="common">Apicomplexan protozoan</name>
    <dbReference type="NCBI Taxonomy" id="94643"/>
    <lineage>
        <taxon>Eukaryota</taxon>
        <taxon>Sar</taxon>
        <taxon>Alveolata</taxon>
        <taxon>Apicomplexa</taxon>
        <taxon>Conoidasida</taxon>
        <taxon>Coccidia</taxon>
        <taxon>Eucoccidiorida</taxon>
        <taxon>Eimeriorina</taxon>
        <taxon>Sarcocystidae</taxon>
        <taxon>Besnoitia</taxon>
    </lineage>
</organism>
<feature type="compositionally biased region" description="Low complexity" evidence="5">
    <location>
        <begin position="195"/>
        <end position="207"/>
    </location>
</feature>
<dbReference type="KEGG" id="bbes:BESB_025180"/>
<dbReference type="GO" id="GO:0016020">
    <property type="term" value="C:membrane"/>
    <property type="evidence" value="ECO:0007669"/>
    <property type="project" value="UniProtKB-SubCell"/>
</dbReference>
<dbReference type="PANTHER" id="PTHR23423">
    <property type="entry name" value="ORGANIC SOLUTE TRANSPORTER-RELATED"/>
    <property type="match status" value="1"/>
</dbReference>
<feature type="transmembrane region" description="Helical" evidence="6">
    <location>
        <begin position="68"/>
        <end position="90"/>
    </location>
</feature>
<feature type="compositionally biased region" description="Basic and acidic residues" evidence="5">
    <location>
        <begin position="680"/>
        <end position="689"/>
    </location>
</feature>
<proteinExistence type="predicted"/>
<keyword evidence="4 6" id="KW-0472">Membrane</keyword>
<dbReference type="EMBL" id="NWUJ01000014">
    <property type="protein sequence ID" value="PFH31552.1"/>
    <property type="molecule type" value="Genomic_DNA"/>
</dbReference>
<evidence type="ECO:0000256" key="4">
    <source>
        <dbReference type="ARBA" id="ARBA00023136"/>
    </source>
</evidence>
<feature type="region of interest" description="Disordered" evidence="5">
    <location>
        <begin position="160"/>
        <end position="180"/>
    </location>
</feature>
<feature type="compositionally biased region" description="Low complexity" evidence="5">
    <location>
        <begin position="215"/>
        <end position="224"/>
    </location>
</feature>
<dbReference type="InterPro" id="IPR005178">
    <property type="entry name" value="Ostalpha/TMEM184C"/>
</dbReference>
<evidence type="ECO:0000313" key="7">
    <source>
        <dbReference type="EMBL" id="PFH31552.1"/>
    </source>
</evidence>
<evidence type="ECO:0008006" key="9">
    <source>
        <dbReference type="Google" id="ProtNLM"/>
    </source>
</evidence>
<feature type="transmembrane region" description="Helical" evidence="6">
    <location>
        <begin position="289"/>
        <end position="311"/>
    </location>
</feature>
<feature type="region of interest" description="Disordered" evidence="5">
    <location>
        <begin position="673"/>
        <end position="715"/>
    </location>
</feature>
<evidence type="ECO:0000313" key="8">
    <source>
        <dbReference type="Proteomes" id="UP000224006"/>
    </source>
</evidence>
<dbReference type="GeneID" id="40307578"/>
<evidence type="ECO:0000256" key="3">
    <source>
        <dbReference type="ARBA" id="ARBA00022989"/>
    </source>
</evidence>
<feature type="transmembrane region" description="Helical" evidence="6">
    <location>
        <begin position="390"/>
        <end position="410"/>
    </location>
</feature>
<feature type="region of interest" description="Disordered" evidence="5">
    <location>
        <begin position="192"/>
        <end position="240"/>
    </location>
</feature>
<reference evidence="7 8" key="1">
    <citation type="submission" date="2017-09" db="EMBL/GenBank/DDBJ databases">
        <title>Genome sequencing of Besnoitia besnoiti strain Bb-Ger1.</title>
        <authorList>
            <person name="Schares G."/>
            <person name="Venepally P."/>
            <person name="Lorenzi H.A."/>
        </authorList>
    </citation>
    <scope>NUCLEOTIDE SEQUENCE [LARGE SCALE GENOMIC DNA]</scope>
    <source>
        <strain evidence="7 8">Bb-Ger1</strain>
    </source>
</reference>
<dbReference type="RefSeq" id="XP_029215561.1">
    <property type="nucleotide sequence ID" value="XM_029361206.1"/>
</dbReference>
<sequence length="715" mass="75833">MEESALLEAPALGRATAATSSPVSHSAFIDIGWVFALACICAIAACLLSGSTIFLHLAHYAFPSLQKYVVRILLFAPVYAVSSLIILILPGQFVYIEALRDVWEAVVVYSFFCLILARCGGEDACASALSRDPGSIRHPQPIPFLLRLWRRLLRLRSPADFAPGPAPPGRPRRDGEGVGSGGAVVVVHSTALDKSSGSSPGRPASRASVERDGGDSAQAAAAPSEEPEGRGRATSFSAREGSRRDLYSVGGGRRQETQLVQCLGGDDSVLMCSEDLPTNLAFVKCCKRWILQFIFVKPAMAFGSLLVFGLGHYHSLGYQIPSLIIYNVSVCGALYALGLFYLATRKLPAMLDFHPVAKFFAMKLVIVATWYQAFFLGIIDGMTVRDVTKWSNWLLCVEMPLFALLNAYAYPVAEFLASAGGDDFRPSAFEGRSTAAGSANDGAAGTGKERPVVVQGVALGDVQAGATAKSGASAAAPDAHKAAFPAFSSSSTFSEVGGTVAARIDATLHVAASTIGRPFQGLSCVADPAAREVALRNVKDAVIMSDVVTDAYYNFHTKYNQHALLINEPPPETQSPRESVRDGSPFTSPRGLQEPADATAGRPSSRFSLSVPPREESGFSDVPLSSASSFPGMSLHLAPETAVSRLSSAPASCTSREETLQRERDEEFFALFPPFASSRETPRNHESERGLSGGGGLPSVPTLHPAPGAARPETA</sequence>
<dbReference type="SMART" id="SM01417">
    <property type="entry name" value="Solute_trans_a"/>
    <property type="match status" value="1"/>
</dbReference>
<dbReference type="Proteomes" id="UP000224006">
    <property type="component" value="Unassembled WGS sequence"/>
</dbReference>
<evidence type="ECO:0000256" key="6">
    <source>
        <dbReference type="SAM" id="Phobius"/>
    </source>
</evidence>
<dbReference type="Pfam" id="PF03619">
    <property type="entry name" value="Solute_trans_a"/>
    <property type="match status" value="1"/>
</dbReference>
<protein>
    <recommendedName>
        <fullName evidence="9">Transmembrane protein 184A</fullName>
    </recommendedName>
</protein>
<keyword evidence="2 6" id="KW-0812">Transmembrane</keyword>
<dbReference type="STRING" id="94643.A0A2A9M833"/>
<dbReference type="AlphaFoldDB" id="A0A2A9M833"/>
<feature type="region of interest" description="Disordered" evidence="5">
    <location>
        <begin position="567"/>
        <end position="623"/>
    </location>
</feature>
<dbReference type="VEuPathDB" id="ToxoDB:BESB_025180"/>
<feature type="transmembrane region" description="Helical" evidence="6">
    <location>
        <begin position="323"/>
        <end position="344"/>
    </location>
</feature>
<dbReference type="OrthoDB" id="5348404at2759"/>